<sequence>MGDTKVEVKEELETPSPVVSDEKSHEEKNHGESTNEKVVGKLDEEKEYVGSSSKVEIRAQVEKEKKLSIVKAWEENEKSKIENKAMKKYSGISTWENKKKATLEAKLKKMEEDFEKKKIKCGEKVKNEIAFVHKIAEEKKAFMEAERKKHVLDIEEMADDYRITGVIPKKQGCFG</sequence>
<evidence type="ECO:0000256" key="1">
    <source>
        <dbReference type="ARBA" id="ARBA00005711"/>
    </source>
</evidence>
<dbReference type="EMBL" id="LFYR01000929">
    <property type="protein sequence ID" value="KMZ67143.1"/>
    <property type="molecule type" value="Genomic_DNA"/>
</dbReference>
<dbReference type="AlphaFoldDB" id="A0A0K9PDM8"/>
<feature type="domain" description="Remorin C-terminal" evidence="3">
    <location>
        <begin position="65"/>
        <end position="170"/>
    </location>
</feature>
<dbReference type="Pfam" id="PF03763">
    <property type="entry name" value="Remorin_C"/>
    <property type="match status" value="1"/>
</dbReference>
<organism evidence="4 5">
    <name type="scientific">Zostera marina</name>
    <name type="common">Eelgrass</name>
    <dbReference type="NCBI Taxonomy" id="29655"/>
    <lineage>
        <taxon>Eukaryota</taxon>
        <taxon>Viridiplantae</taxon>
        <taxon>Streptophyta</taxon>
        <taxon>Embryophyta</taxon>
        <taxon>Tracheophyta</taxon>
        <taxon>Spermatophyta</taxon>
        <taxon>Magnoliopsida</taxon>
        <taxon>Liliopsida</taxon>
        <taxon>Zosteraceae</taxon>
        <taxon>Zostera</taxon>
    </lineage>
</organism>
<dbReference type="PANTHER" id="PTHR31775">
    <property type="entry name" value="OS02G0117200 PROTEIN"/>
    <property type="match status" value="1"/>
</dbReference>
<dbReference type="OMA" id="WENTKMA"/>
<feature type="compositionally biased region" description="Basic and acidic residues" evidence="2">
    <location>
        <begin position="20"/>
        <end position="43"/>
    </location>
</feature>
<reference evidence="5" key="1">
    <citation type="journal article" date="2016" name="Nature">
        <title>The genome of the seagrass Zostera marina reveals angiosperm adaptation to the sea.</title>
        <authorList>
            <person name="Olsen J.L."/>
            <person name="Rouze P."/>
            <person name="Verhelst B."/>
            <person name="Lin Y.-C."/>
            <person name="Bayer T."/>
            <person name="Collen J."/>
            <person name="Dattolo E."/>
            <person name="De Paoli E."/>
            <person name="Dittami S."/>
            <person name="Maumus F."/>
            <person name="Michel G."/>
            <person name="Kersting A."/>
            <person name="Lauritano C."/>
            <person name="Lohaus R."/>
            <person name="Toepel M."/>
            <person name="Tonon T."/>
            <person name="Vanneste K."/>
            <person name="Amirebrahimi M."/>
            <person name="Brakel J."/>
            <person name="Bostroem C."/>
            <person name="Chovatia M."/>
            <person name="Grimwood J."/>
            <person name="Jenkins J.W."/>
            <person name="Jueterbock A."/>
            <person name="Mraz A."/>
            <person name="Stam W.T."/>
            <person name="Tice H."/>
            <person name="Bornberg-Bauer E."/>
            <person name="Green P.J."/>
            <person name="Pearson G.A."/>
            <person name="Procaccini G."/>
            <person name="Duarte C.M."/>
            <person name="Schmutz J."/>
            <person name="Reusch T.B.H."/>
            <person name="Van de Peer Y."/>
        </authorList>
    </citation>
    <scope>NUCLEOTIDE SEQUENCE [LARGE SCALE GENOMIC DNA]</scope>
    <source>
        <strain evidence="5">cv. Finnish</strain>
    </source>
</reference>
<evidence type="ECO:0000313" key="4">
    <source>
        <dbReference type="EMBL" id="KMZ67143.1"/>
    </source>
</evidence>
<evidence type="ECO:0000256" key="2">
    <source>
        <dbReference type="SAM" id="MobiDB-lite"/>
    </source>
</evidence>
<keyword evidence="5" id="KW-1185">Reference proteome</keyword>
<evidence type="ECO:0000259" key="3">
    <source>
        <dbReference type="Pfam" id="PF03763"/>
    </source>
</evidence>
<comment type="caution">
    <text evidence="4">The sequence shown here is derived from an EMBL/GenBank/DDBJ whole genome shotgun (WGS) entry which is preliminary data.</text>
</comment>
<name>A0A0K9PDM8_ZOSMR</name>
<comment type="similarity">
    <text evidence="1">Belongs to the remorin family.</text>
</comment>
<feature type="compositionally biased region" description="Basic and acidic residues" evidence="2">
    <location>
        <begin position="1"/>
        <end position="12"/>
    </location>
</feature>
<dbReference type="InterPro" id="IPR005516">
    <property type="entry name" value="Remorin_C"/>
</dbReference>
<evidence type="ECO:0000313" key="5">
    <source>
        <dbReference type="Proteomes" id="UP000036987"/>
    </source>
</evidence>
<dbReference type="PANTHER" id="PTHR31775:SF5">
    <property type="entry name" value="REMORIN 1.4"/>
    <property type="match status" value="1"/>
</dbReference>
<gene>
    <name evidence="4" type="ORF">ZOSMA_277G00040</name>
</gene>
<protein>
    <submittedName>
        <fullName evidence="4">Remorin</fullName>
    </submittedName>
</protein>
<dbReference type="STRING" id="29655.A0A0K9PDM8"/>
<feature type="region of interest" description="Disordered" evidence="2">
    <location>
        <begin position="1"/>
        <end position="43"/>
    </location>
</feature>
<accession>A0A0K9PDM8</accession>
<dbReference type="OrthoDB" id="684343at2759"/>
<dbReference type="Proteomes" id="UP000036987">
    <property type="component" value="Unassembled WGS sequence"/>
</dbReference>
<proteinExistence type="inferred from homology"/>